<protein>
    <submittedName>
        <fullName evidence="3">Uncharacterized protein</fullName>
    </submittedName>
</protein>
<dbReference type="GeneID" id="69810327"/>
<gene>
    <name evidence="3" type="ORF">PV399_41550</name>
    <name evidence="4" type="ORF">PV666_22360</name>
</gene>
<sequence length="116" mass="11128">MTWDAKDMTMRKLATTAFLSLLLTAPTATATAATHAEAKSYSVPTTRTALPSGTAHRSTHHAWDPDADANPATGGSDGSWGSGYAAGIGAGTGGGELGGAGGGGGSGSGSGSGGIY</sequence>
<feature type="region of interest" description="Disordered" evidence="1">
    <location>
        <begin position="33"/>
        <end position="116"/>
    </location>
</feature>
<dbReference type="AlphaFoldDB" id="A0AAP6BJY0"/>
<reference evidence="3 5" key="1">
    <citation type="journal article" date="2023" name="Microb. Genom.">
        <title>Mesoterricola silvestris gen. nov., sp. nov., Mesoterricola sediminis sp. nov., Geothrix oryzae sp. nov., Geothrix edaphica sp. nov., Geothrix rubra sp. nov., and Geothrix limicola sp. nov., six novel members of Acidobacteriota isolated from soils.</title>
        <authorList>
            <person name="Weisberg A.J."/>
            <person name="Pearce E."/>
            <person name="Kramer C.G."/>
            <person name="Chang J.H."/>
            <person name="Clarke C.R."/>
        </authorList>
    </citation>
    <scope>NUCLEOTIDE SEQUENCE</scope>
    <source>
        <strain evidence="4 5">NB05-1H</strain>
        <strain evidence="3">NRRL_B-16521</strain>
    </source>
</reference>
<feature type="compositionally biased region" description="Polar residues" evidence="1">
    <location>
        <begin position="42"/>
        <end position="51"/>
    </location>
</feature>
<evidence type="ECO:0000313" key="5">
    <source>
        <dbReference type="Proteomes" id="UP001272987"/>
    </source>
</evidence>
<feature type="compositionally biased region" description="Gly residues" evidence="1">
    <location>
        <begin position="75"/>
        <end position="116"/>
    </location>
</feature>
<evidence type="ECO:0000313" key="3">
    <source>
        <dbReference type="EMBL" id="MDX2966149.1"/>
    </source>
</evidence>
<name>A0AAP6BJY0_9ACTN</name>
<feature type="signal peptide" evidence="2">
    <location>
        <begin position="1"/>
        <end position="30"/>
    </location>
</feature>
<accession>A0AAP6BJY0</accession>
<feature type="chain" id="PRO_5042936429" evidence="2">
    <location>
        <begin position="31"/>
        <end position="116"/>
    </location>
</feature>
<evidence type="ECO:0000313" key="4">
    <source>
        <dbReference type="EMBL" id="MDX3020612.1"/>
    </source>
</evidence>
<evidence type="ECO:0000313" key="6">
    <source>
        <dbReference type="Proteomes" id="UP001282288"/>
    </source>
</evidence>
<comment type="caution">
    <text evidence="3">The sequence shown here is derived from an EMBL/GenBank/DDBJ whole genome shotgun (WGS) entry which is preliminary data.</text>
</comment>
<dbReference type="Proteomes" id="UP001282288">
    <property type="component" value="Unassembled WGS sequence"/>
</dbReference>
<keyword evidence="5" id="KW-1185">Reference proteome</keyword>
<evidence type="ECO:0000256" key="1">
    <source>
        <dbReference type="SAM" id="MobiDB-lite"/>
    </source>
</evidence>
<dbReference type="RefSeq" id="WP_010352712.1">
    <property type="nucleotide sequence ID" value="NZ_CP122369.1"/>
</dbReference>
<dbReference type="EMBL" id="JARAWP010000013">
    <property type="protein sequence ID" value="MDX3020612.1"/>
    <property type="molecule type" value="Genomic_DNA"/>
</dbReference>
<organism evidence="3 6">
    <name type="scientific">Streptomyces acidiscabies</name>
    <dbReference type="NCBI Taxonomy" id="42234"/>
    <lineage>
        <taxon>Bacteria</taxon>
        <taxon>Bacillati</taxon>
        <taxon>Actinomycetota</taxon>
        <taxon>Actinomycetes</taxon>
        <taxon>Kitasatosporales</taxon>
        <taxon>Streptomycetaceae</taxon>
        <taxon>Streptomyces</taxon>
    </lineage>
</organism>
<proteinExistence type="predicted"/>
<dbReference type="EMBL" id="JARAWC010000052">
    <property type="protein sequence ID" value="MDX2966149.1"/>
    <property type="molecule type" value="Genomic_DNA"/>
</dbReference>
<keyword evidence="2" id="KW-0732">Signal</keyword>
<evidence type="ECO:0000256" key="2">
    <source>
        <dbReference type="SAM" id="SignalP"/>
    </source>
</evidence>
<dbReference type="Proteomes" id="UP001272987">
    <property type="component" value="Unassembled WGS sequence"/>
</dbReference>